<sequence>MASDTLGGHLLVLEDDDDIIPNPSEYHELATNLDSNQQLQLVTVDTNIVRSKEENKTVNKMVTLSKYMVELGKSRNVNFSQTLQRALKEELNI</sequence>
<organism evidence="2 3">
    <name type="scientific">Staphylococcus gallinarum</name>
    <dbReference type="NCBI Taxonomy" id="1293"/>
    <lineage>
        <taxon>Bacteria</taxon>
        <taxon>Bacillati</taxon>
        <taxon>Bacillota</taxon>
        <taxon>Bacilli</taxon>
        <taxon>Bacillales</taxon>
        <taxon>Staphylococcaceae</taxon>
        <taxon>Staphylococcus</taxon>
    </lineage>
</organism>
<dbReference type="AlphaFoldDB" id="A0A380SBC5"/>
<accession>A0A380SBC5</accession>
<dbReference type="Proteomes" id="UP000321057">
    <property type="component" value="Unassembled WGS sequence"/>
</dbReference>
<protein>
    <submittedName>
        <fullName evidence="2">Uncharacterized protein</fullName>
    </submittedName>
</protein>
<dbReference type="EMBL" id="UHDK01000003">
    <property type="protein sequence ID" value="SUQ38615.1"/>
    <property type="molecule type" value="Genomic_DNA"/>
</dbReference>
<keyword evidence="4" id="KW-1185">Reference proteome</keyword>
<reference evidence="1 4" key="2">
    <citation type="submission" date="2019-07" db="EMBL/GenBank/DDBJ databases">
        <title>Whole genome shotgun sequence of Staphylococcus gallinarum NBRC 109767.</title>
        <authorList>
            <person name="Hosoyama A."/>
            <person name="Uohara A."/>
            <person name="Ohji S."/>
            <person name="Ichikawa N."/>
        </authorList>
    </citation>
    <scope>NUCLEOTIDE SEQUENCE [LARGE SCALE GENOMIC DNA]</scope>
    <source>
        <strain evidence="1 4">NBRC 109767</strain>
    </source>
</reference>
<evidence type="ECO:0000313" key="2">
    <source>
        <dbReference type="EMBL" id="SUQ38615.1"/>
    </source>
</evidence>
<name>A0A380SBC5_STAGA</name>
<dbReference type="EMBL" id="BKAX01000007">
    <property type="protein sequence ID" value="GEQ06581.1"/>
    <property type="molecule type" value="Genomic_DNA"/>
</dbReference>
<reference evidence="2 3" key="1">
    <citation type="submission" date="2018-06" db="EMBL/GenBank/DDBJ databases">
        <authorList>
            <consortium name="Pathogen Informatics"/>
            <person name="Doyle S."/>
        </authorList>
    </citation>
    <scope>NUCLEOTIDE SEQUENCE [LARGE SCALE GENOMIC DNA]</scope>
    <source>
        <strain evidence="2 3">NCTC12195</strain>
    </source>
</reference>
<evidence type="ECO:0000313" key="4">
    <source>
        <dbReference type="Proteomes" id="UP000321057"/>
    </source>
</evidence>
<proteinExistence type="predicted"/>
<evidence type="ECO:0000313" key="1">
    <source>
        <dbReference type="EMBL" id="GEQ06581.1"/>
    </source>
</evidence>
<evidence type="ECO:0000313" key="3">
    <source>
        <dbReference type="Proteomes" id="UP000255277"/>
    </source>
</evidence>
<dbReference type="RefSeq" id="WP_235307460.1">
    <property type="nucleotide sequence ID" value="NZ_BKAX01000007.1"/>
</dbReference>
<dbReference type="Proteomes" id="UP000255277">
    <property type="component" value="Unassembled WGS sequence"/>
</dbReference>
<gene>
    <name evidence="2" type="ORF">NCTC12195_04992</name>
    <name evidence="1" type="ORF">SGA02_24090</name>
</gene>